<dbReference type="Proteomes" id="UP000503482">
    <property type="component" value="Chromosome"/>
</dbReference>
<gene>
    <name evidence="9 11" type="primary">hisC</name>
    <name evidence="11" type="ORF">AVENP_2805</name>
</gene>
<dbReference type="InterPro" id="IPR004839">
    <property type="entry name" value="Aminotransferase_I/II_large"/>
</dbReference>
<dbReference type="RefSeq" id="WP_128360009.1">
    <property type="nucleotide sequence ID" value="NZ_CP053840.1"/>
</dbReference>
<dbReference type="GO" id="GO:0000105">
    <property type="term" value="P:L-histidine biosynthetic process"/>
    <property type="evidence" value="ECO:0007669"/>
    <property type="project" value="UniProtKB-UniRule"/>
</dbReference>
<feature type="modified residue" description="N6-(pyridoxal phosphate)lysine" evidence="9">
    <location>
        <position position="226"/>
    </location>
</feature>
<dbReference type="GO" id="GO:0030170">
    <property type="term" value="F:pyridoxal phosphate binding"/>
    <property type="evidence" value="ECO:0007669"/>
    <property type="project" value="InterPro"/>
</dbReference>
<evidence type="ECO:0000313" key="12">
    <source>
        <dbReference type="Proteomes" id="UP000503482"/>
    </source>
</evidence>
<dbReference type="CDD" id="cd00609">
    <property type="entry name" value="AAT_like"/>
    <property type="match status" value="1"/>
</dbReference>
<evidence type="ECO:0000256" key="1">
    <source>
        <dbReference type="ARBA" id="ARBA00001933"/>
    </source>
</evidence>
<organism evidence="11 12">
    <name type="scientific">Arcobacter venerupis</name>
    <dbReference type="NCBI Taxonomy" id="1054033"/>
    <lineage>
        <taxon>Bacteria</taxon>
        <taxon>Pseudomonadati</taxon>
        <taxon>Campylobacterota</taxon>
        <taxon>Epsilonproteobacteria</taxon>
        <taxon>Campylobacterales</taxon>
        <taxon>Arcobacteraceae</taxon>
        <taxon>Arcobacter</taxon>
    </lineage>
</organism>
<dbReference type="EMBL" id="CP053840">
    <property type="protein sequence ID" value="QKF68286.1"/>
    <property type="molecule type" value="Genomic_DNA"/>
</dbReference>
<keyword evidence="5 9" id="KW-0032">Aminotransferase</keyword>
<dbReference type="InterPro" id="IPR005861">
    <property type="entry name" value="HisP_aminotrans"/>
</dbReference>
<dbReference type="NCBIfam" id="TIGR01141">
    <property type="entry name" value="hisC"/>
    <property type="match status" value="1"/>
</dbReference>
<evidence type="ECO:0000256" key="9">
    <source>
        <dbReference type="HAMAP-Rule" id="MF_01023"/>
    </source>
</evidence>
<keyword evidence="9" id="KW-0368">Histidine biosynthesis</keyword>
<dbReference type="AlphaFoldDB" id="A0AAE7BBY1"/>
<keyword evidence="7 9" id="KW-0663">Pyridoxal phosphate</keyword>
<dbReference type="Pfam" id="PF00155">
    <property type="entry name" value="Aminotran_1_2"/>
    <property type="match status" value="1"/>
</dbReference>
<dbReference type="InterPro" id="IPR015421">
    <property type="entry name" value="PyrdxlP-dep_Trfase_major"/>
</dbReference>
<dbReference type="InterPro" id="IPR015424">
    <property type="entry name" value="PyrdxlP-dep_Trfase"/>
</dbReference>
<accession>A0AAE7BBY1</accession>
<evidence type="ECO:0000259" key="10">
    <source>
        <dbReference type="Pfam" id="PF00155"/>
    </source>
</evidence>
<evidence type="ECO:0000256" key="5">
    <source>
        <dbReference type="ARBA" id="ARBA00022576"/>
    </source>
</evidence>
<dbReference type="PROSITE" id="PS00599">
    <property type="entry name" value="AA_TRANSFER_CLASS_2"/>
    <property type="match status" value="1"/>
</dbReference>
<sequence>MQFNQVLENVTTYEAGKPIELVVREYGVNPKDVIKLASNENPYGTSPKVVAKIKDLVESMSVYPDDSMYELKEALSNKFDVTNKHVIIGSGSDQILEFCVHAKCEKGSKILMANTTFAMYEIYGKQTGAEIIKTKDDQHNLEEFSKLYKEHGADVIFLCLPNNPLGECLDRDDVYAFLETVDKETLIVVDGAYQEFAAFKDENKRIVPKDLIANFPNSIYLGTFSKAYGLGGMRVGYGIAQPEIINTFYKLRAPFNITTLTLAAAIEALKDEEFVTECITKNFEEMKRYEDYASSRGFEYIPSYTNFITIKFGDKFVSKTVAQKLLERGVIVRDLTGYRQNAIRITIGKNEQNTKVFEQLDEVLEKLK</sequence>
<dbReference type="Gene3D" id="3.40.640.10">
    <property type="entry name" value="Type I PLP-dependent aspartate aminotransferase-like (Major domain)"/>
    <property type="match status" value="1"/>
</dbReference>
<dbReference type="SUPFAM" id="SSF53383">
    <property type="entry name" value="PLP-dependent transferases"/>
    <property type="match status" value="1"/>
</dbReference>
<comment type="cofactor">
    <cofactor evidence="1 9">
        <name>pyridoxal 5'-phosphate</name>
        <dbReference type="ChEBI" id="CHEBI:597326"/>
    </cofactor>
</comment>
<evidence type="ECO:0000256" key="2">
    <source>
        <dbReference type="ARBA" id="ARBA00005011"/>
    </source>
</evidence>
<dbReference type="PANTHER" id="PTHR43643:SF3">
    <property type="entry name" value="HISTIDINOL-PHOSPHATE AMINOTRANSFERASE"/>
    <property type="match status" value="1"/>
</dbReference>
<evidence type="ECO:0000256" key="8">
    <source>
        <dbReference type="ARBA" id="ARBA00047481"/>
    </source>
</evidence>
<dbReference type="PANTHER" id="PTHR43643">
    <property type="entry name" value="HISTIDINOL-PHOSPHATE AMINOTRANSFERASE 2"/>
    <property type="match status" value="1"/>
</dbReference>
<comment type="catalytic activity">
    <reaction evidence="8 9">
        <text>L-histidinol phosphate + 2-oxoglutarate = 3-(imidazol-4-yl)-2-oxopropyl phosphate + L-glutamate</text>
        <dbReference type="Rhea" id="RHEA:23744"/>
        <dbReference type="ChEBI" id="CHEBI:16810"/>
        <dbReference type="ChEBI" id="CHEBI:29985"/>
        <dbReference type="ChEBI" id="CHEBI:57766"/>
        <dbReference type="ChEBI" id="CHEBI:57980"/>
        <dbReference type="EC" id="2.6.1.9"/>
    </reaction>
</comment>
<evidence type="ECO:0000313" key="11">
    <source>
        <dbReference type="EMBL" id="QKF68286.1"/>
    </source>
</evidence>
<dbReference type="GO" id="GO:0004400">
    <property type="term" value="F:histidinol-phosphate transaminase activity"/>
    <property type="evidence" value="ECO:0007669"/>
    <property type="project" value="UniProtKB-UniRule"/>
</dbReference>
<keyword evidence="6 9" id="KW-0808">Transferase</keyword>
<dbReference type="KEGG" id="avp:AVENP_2805"/>
<dbReference type="HAMAP" id="MF_01023">
    <property type="entry name" value="HisC_aminotrans_2"/>
    <property type="match status" value="1"/>
</dbReference>
<evidence type="ECO:0000256" key="3">
    <source>
        <dbReference type="ARBA" id="ARBA00007970"/>
    </source>
</evidence>
<dbReference type="EC" id="2.6.1.9" evidence="9"/>
<reference evidence="11 12" key="1">
    <citation type="submission" date="2020-05" db="EMBL/GenBank/DDBJ databases">
        <title>Complete genome sequencing of Campylobacter and Arcobacter type strains.</title>
        <authorList>
            <person name="Miller W.G."/>
            <person name="Yee E."/>
        </authorList>
    </citation>
    <scope>NUCLEOTIDE SEQUENCE [LARGE SCALE GENOMIC DNA]</scope>
    <source>
        <strain evidence="11 12">LMG 26156</strain>
    </source>
</reference>
<keyword evidence="12" id="KW-1185">Reference proteome</keyword>
<keyword evidence="9" id="KW-0028">Amino-acid biosynthesis</keyword>
<evidence type="ECO:0000256" key="4">
    <source>
        <dbReference type="ARBA" id="ARBA00011738"/>
    </source>
</evidence>
<comment type="subunit">
    <text evidence="4 9">Homodimer.</text>
</comment>
<dbReference type="InterPro" id="IPR001917">
    <property type="entry name" value="Aminotrans_II_pyridoxalP_BS"/>
</dbReference>
<evidence type="ECO:0000256" key="6">
    <source>
        <dbReference type="ARBA" id="ARBA00022679"/>
    </source>
</evidence>
<comment type="similarity">
    <text evidence="3 9">Belongs to the class-II pyridoxal-phosphate-dependent aminotransferase family. Histidinol-phosphate aminotransferase subfamily.</text>
</comment>
<comment type="pathway">
    <text evidence="2 9">Amino-acid biosynthesis; L-histidine biosynthesis; L-histidine from 5-phospho-alpha-D-ribose 1-diphosphate: step 7/9.</text>
</comment>
<dbReference type="InterPro" id="IPR015422">
    <property type="entry name" value="PyrdxlP-dep_Trfase_small"/>
</dbReference>
<dbReference type="InterPro" id="IPR050106">
    <property type="entry name" value="HistidinolP_aminotransfase"/>
</dbReference>
<protein>
    <recommendedName>
        <fullName evidence="9">Histidinol-phosphate aminotransferase</fullName>
        <ecNumber evidence="9">2.6.1.9</ecNumber>
    </recommendedName>
    <alternativeName>
        <fullName evidence="9">Imidazole acetol-phosphate transaminase</fullName>
    </alternativeName>
</protein>
<proteinExistence type="inferred from homology"/>
<feature type="domain" description="Aminotransferase class I/classII large" evidence="10">
    <location>
        <begin position="31"/>
        <end position="358"/>
    </location>
</feature>
<name>A0AAE7BBY1_9BACT</name>
<dbReference type="Gene3D" id="3.90.1150.10">
    <property type="entry name" value="Aspartate Aminotransferase, domain 1"/>
    <property type="match status" value="1"/>
</dbReference>
<evidence type="ECO:0000256" key="7">
    <source>
        <dbReference type="ARBA" id="ARBA00022898"/>
    </source>
</evidence>